<accession>A0A2M6XCF2</accession>
<evidence type="ECO:0000313" key="1">
    <source>
        <dbReference type="EMBL" id="PIU03368.1"/>
    </source>
</evidence>
<comment type="caution">
    <text evidence="1">The sequence shown here is derived from an EMBL/GenBank/DDBJ whole genome shotgun (WGS) entry which is preliminary data.</text>
</comment>
<proteinExistence type="predicted"/>
<dbReference type="Proteomes" id="UP000228996">
    <property type="component" value="Unassembled WGS sequence"/>
</dbReference>
<organism evidence="1 2">
    <name type="scientific">Candidatus Shapirobacteria bacterium CG08_land_8_20_14_0_20_39_18</name>
    <dbReference type="NCBI Taxonomy" id="1974883"/>
    <lineage>
        <taxon>Bacteria</taxon>
        <taxon>Candidatus Shapironibacteriota</taxon>
    </lineage>
</organism>
<dbReference type="Pfam" id="PF05973">
    <property type="entry name" value="Gp49"/>
    <property type="match status" value="1"/>
</dbReference>
<reference evidence="2" key="1">
    <citation type="submission" date="2017-09" db="EMBL/GenBank/DDBJ databases">
        <title>Depth-based differentiation of microbial function through sediment-hosted aquifers and enrichment of novel symbionts in the deep terrestrial subsurface.</title>
        <authorList>
            <person name="Probst A.J."/>
            <person name="Ladd B."/>
            <person name="Jarett J.K."/>
            <person name="Geller-Mcgrath D.E."/>
            <person name="Sieber C.M.K."/>
            <person name="Emerson J.B."/>
            <person name="Anantharaman K."/>
            <person name="Thomas B.C."/>
            <person name="Malmstrom R."/>
            <person name="Stieglmeier M."/>
            <person name="Klingl A."/>
            <person name="Woyke T."/>
            <person name="Ryan C.M."/>
            <person name="Banfield J.F."/>
        </authorList>
    </citation>
    <scope>NUCLEOTIDE SEQUENCE [LARGE SCALE GENOMIC DNA]</scope>
</reference>
<dbReference type="EMBL" id="PEYO01000017">
    <property type="protein sequence ID" value="PIU03368.1"/>
    <property type="molecule type" value="Genomic_DNA"/>
</dbReference>
<dbReference type="SUPFAM" id="SSF143011">
    <property type="entry name" value="RelE-like"/>
    <property type="match status" value="1"/>
</dbReference>
<dbReference type="AlphaFoldDB" id="A0A2M6XCF2"/>
<name>A0A2M6XCF2_9BACT</name>
<sequence length="103" mass="12325">MKLIVDERAKKFLDKLDKKSSSKVLVYIKIFESYGFNLPTNYLKKIKHEIWELRPGRLRIFLYIKADNAVAVHAIFKKTQKISNQDWETINQRISDRQRLESK</sequence>
<dbReference type="InterPro" id="IPR009241">
    <property type="entry name" value="HigB-like"/>
</dbReference>
<evidence type="ECO:0000313" key="2">
    <source>
        <dbReference type="Proteomes" id="UP000228996"/>
    </source>
</evidence>
<evidence type="ECO:0008006" key="3">
    <source>
        <dbReference type="Google" id="ProtNLM"/>
    </source>
</evidence>
<dbReference type="InterPro" id="IPR035093">
    <property type="entry name" value="RelE/ParE_toxin_dom_sf"/>
</dbReference>
<protein>
    <recommendedName>
        <fullName evidence="3">Type II toxin-antitoxin system RelE/ParE family toxin</fullName>
    </recommendedName>
</protein>
<gene>
    <name evidence="1" type="ORF">COT44_02910</name>
</gene>
<dbReference type="Gene3D" id="3.30.2310.20">
    <property type="entry name" value="RelE-like"/>
    <property type="match status" value="1"/>
</dbReference>